<dbReference type="InterPro" id="IPR011047">
    <property type="entry name" value="Quinoprotein_ADH-like_sf"/>
</dbReference>
<accession>A0ABN3SLL9</accession>
<keyword evidence="3" id="KW-1185">Reference proteome</keyword>
<evidence type="ECO:0000313" key="3">
    <source>
        <dbReference type="Proteomes" id="UP001500994"/>
    </source>
</evidence>
<feature type="region of interest" description="Disordered" evidence="1">
    <location>
        <begin position="1"/>
        <end position="29"/>
    </location>
</feature>
<dbReference type="EMBL" id="BAAARK010000026">
    <property type="protein sequence ID" value="GAA2680490.1"/>
    <property type="molecule type" value="Genomic_DNA"/>
</dbReference>
<sequence length="497" mass="51281">MRRPARAPGVPDSGARRPPPESWSRSMPPRSTRVLALAAALAAVLGTAGPARAAAPPANPHLAAGGAGAMHGDSASSDTTPRSGPGTGGTVSHRTALQAACPTVVAGSDGYPVAVCTGMFDRAPHVHLLDPATGASLTELTLAKSSVLGGIYSYLDERDRLVVADGSGDLLRIAHARTAGGGWELKVVERTPLTGAVPAGDSVVGLSPDWRGRVWFATAHGLVGTVDTTTKSVRTTDLGEAVANSISTAPEGTAVATDRALYLLRAGADGTPRVVWQRAYDRGPARKPGQLSHGTGATPTFFGPRTGSEYLAITDNAAPQEHLIVVSTEDNRTVCRIPVLDPNGSGTENSPIGAGNSVYVASTYGYPYPAVPDGAGPAQPASAPFAGGLTRVDVDRDGNGCAIRWDTRIRSAAVPKLSVADGTLYTVERTGLLDPARTGILDRYDFLAVDAETGRVTSRHRLGTGFLFDTLQMAGNATPGGVWWQGTLTGVVRIAPR</sequence>
<evidence type="ECO:0000313" key="2">
    <source>
        <dbReference type="EMBL" id="GAA2680490.1"/>
    </source>
</evidence>
<feature type="region of interest" description="Disordered" evidence="1">
    <location>
        <begin position="51"/>
        <end position="92"/>
    </location>
</feature>
<dbReference type="Proteomes" id="UP001500994">
    <property type="component" value="Unassembled WGS sequence"/>
</dbReference>
<comment type="caution">
    <text evidence="2">The sequence shown here is derived from an EMBL/GenBank/DDBJ whole genome shotgun (WGS) entry which is preliminary data.</text>
</comment>
<reference evidence="2 3" key="1">
    <citation type="journal article" date="2019" name="Int. J. Syst. Evol. Microbiol.">
        <title>The Global Catalogue of Microorganisms (GCM) 10K type strain sequencing project: providing services to taxonomists for standard genome sequencing and annotation.</title>
        <authorList>
            <consortium name="The Broad Institute Genomics Platform"/>
            <consortium name="The Broad Institute Genome Sequencing Center for Infectious Disease"/>
            <person name="Wu L."/>
            <person name="Ma J."/>
        </authorList>
    </citation>
    <scope>NUCLEOTIDE SEQUENCE [LARGE SCALE GENOMIC DNA]</scope>
    <source>
        <strain evidence="2 3">JCM 16374</strain>
    </source>
</reference>
<gene>
    <name evidence="2" type="ORF">GCM10009864_61130</name>
</gene>
<protein>
    <submittedName>
        <fullName evidence="2">Uncharacterized protein</fullName>
    </submittedName>
</protein>
<organism evidence="2 3">
    <name type="scientific">Streptomyces lunalinharesii</name>
    <dbReference type="NCBI Taxonomy" id="333384"/>
    <lineage>
        <taxon>Bacteria</taxon>
        <taxon>Bacillati</taxon>
        <taxon>Actinomycetota</taxon>
        <taxon>Actinomycetes</taxon>
        <taxon>Kitasatosporales</taxon>
        <taxon>Streptomycetaceae</taxon>
        <taxon>Streptomyces</taxon>
    </lineage>
</organism>
<proteinExistence type="predicted"/>
<name>A0ABN3SLL9_9ACTN</name>
<dbReference type="SUPFAM" id="SSF50998">
    <property type="entry name" value="Quinoprotein alcohol dehydrogenase-like"/>
    <property type="match status" value="1"/>
</dbReference>
<evidence type="ECO:0000256" key="1">
    <source>
        <dbReference type="SAM" id="MobiDB-lite"/>
    </source>
</evidence>
<feature type="compositionally biased region" description="Low complexity" evidence="1">
    <location>
        <begin position="51"/>
        <end position="64"/>
    </location>
</feature>